<accession>A0A918TR69</accession>
<evidence type="ECO:0000256" key="1">
    <source>
        <dbReference type="SAM" id="MobiDB-lite"/>
    </source>
</evidence>
<organism evidence="2 3">
    <name type="scientific">Streptomyces cinnamoneus</name>
    <name type="common">Streptoverticillium cinnamoneum</name>
    <dbReference type="NCBI Taxonomy" id="53446"/>
    <lineage>
        <taxon>Bacteria</taxon>
        <taxon>Bacillati</taxon>
        <taxon>Actinomycetota</taxon>
        <taxon>Actinomycetes</taxon>
        <taxon>Kitasatosporales</taxon>
        <taxon>Streptomycetaceae</taxon>
        <taxon>Streptomyces</taxon>
        <taxon>Streptomyces cinnamoneus group</taxon>
    </lineage>
</organism>
<proteinExistence type="predicted"/>
<gene>
    <name evidence="2" type="ORF">GCM10010507_40600</name>
</gene>
<sequence>MTHGRVIRIGREALRCLLARRGITFQRTKTGNEPPDPSPGLRNSPRGPGWDRTVL</sequence>
<name>A0A918TR69_STRCJ</name>
<dbReference type="Proteomes" id="UP000646244">
    <property type="component" value="Unassembled WGS sequence"/>
</dbReference>
<evidence type="ECO:0000313" key="2">
    <source>
        <dbReference type="EMBL" id="GHC59609.1"/>
    </source>
</evidence>
<dbReference type="EMBL" id="BMVB01000014">
    <property type="protein sequence ID" value="GHC59609.1"/>
    <property type="molecule type" value="Genomic_DNA"/>
</dbReference>
<evidence type="ECO:0000313" key="3">
    <source>
        <dbReference type="Proteomes" id="UP000646244"/>
    </source>
</evidence>
<reference evidence="2" key="1">
    <citation type="journal article" date="2014" name="Int. J. Syst. Evol. Microbiol.">
        <title>Complete genome sequence of Corynebacterium casei LMG S-19264T (=DSM 44701T), isolated from a smear-ripened cheese.</title>
        <authorList>
            <consortium name="US DOE Joint Genome Institute (JGI-PGF)"/>
            <person name="Walter F."/>
            <person name="Albersmeier A."/>
            <person name="Kalinowski J."/>
            <person name="Ruckert C."/>
        </authorList>
    </citation>
    <scope>NUCLEOTIDE SEQUENCE</scope>
    <source>
        <strain evidence="2">JCM 4633</strain>
    </source>
</reference>
<comment type="caution">
    <text evidence="2">The sequence shown here is derived from an EMBL/GenBank/DDBJ whole genome shotgun (WGS) entry which is preliminary data.</text>
</comment>
<reference evidence="2" key="2">
    <citation type="submission" date="2020-09" db="EMBL/GenBank/DDBJ databases">
        <authorList>
            <person name="Sun Q."/>
            <person name="Ohkuma M."/>
        </authorList>
    </citation>
    <scope>NUCLEOTIDE SEQUENCE</scope>
    <source>
        <strain evidence="2">JCM 4633</strain>
    </source>
</reference>
<dbReference type="AlphaFoldDB" id="A0A918TR69"/>
<protein>
    <submittedName>
        <fullName evidence="2">Uncharacterized protein</fullName>
    </submittedName>
</protein>
<feature type="region of interest" description="Disordered" evidence="1">
    <location>
        <begin position="24"/>
        <end position="55"/>
    </location>
</feature>